<reference evidence="1 2" key="1">
    <citation type="submission" date="2017-01" db="EMBL/GenBank/DDBJ databases">
        <title>Deconstructing symbiosis and pathogenesis requirements using a combined genomic-metabolomic approach.</title>
        <authorList>
            <person name="Tobias N.J."/>
            <person name="Wolff H."/>
            <person name="Djahanschiri B."/>
            <person name="Ebersberger I."/>
            <person name="Bode H.B."/>
        </authorList>
    </citation>
    <scope>NUCLEOTIDE SEQUENCE [LARGE SCALE GENOMIC DNA]</scope>
    <source>
        <strain evidence="1 2">DSM 4764</strain>
    </source>
</reference>
<evidence type="ECO:0000313" key="1">
    <source>
        <dbReference type="EMBL" id="OTA15643.1"/>
    </source>
</evidence>
<dbReference type="RefSeq" id="WP_279625542.1">
    <property type="nucleotide sequence ID" value="NZ_CAWNHF010000160.1"/>
</dbReference>
<protein>
    <submittedName>
        <fullName evidence="1">Uncharacterized protein</fullName>
    </submittedName>
</protein>
<dbReference type="EMBL" id="MUBK01000053">
    <property type="protein sequence ID" value="OTA15643.1"/>
    <property type="molecule type" value="Genomic_DNA"/>
</dbReference>
<proteinExistence type="predicted"/>
<evidence type="ECO:0000313" key="2">
    <source>
        <dbReference type="Proteomes" id="UP000194204"/>
    </source>
</evidence>
<gene>
    <name evidence="1" type="ORF">Xbed_03571</name>
</gene>
<dbReference type="AlphaFoldDB" id="A0A1Y2SAF8"/>
<accession>A0A1Y2SAF8</accession>
<comment type="caution">
    <text evidence="1">The sequence shown here is derived from an EMBL/GenBank/DDBJ whole genome shotgun (WGS) entry which is preliminary data.</text>
</comment>
<keyword evidence="2" id="KW-1185">Reference proteome</keyword>
<organism evidence="1 2">
    <name type="scientific">Xenorhabdus beddingii</name>
    <dbReference type="NCBI Taxonomy" id="40578"/>
    <lineage>
        <taxon>Bacteria</taxon>
        <taxon>Pseudomonadati</taxon>
        <taxon>Pseudomonadota</taxon>
        <taxon>Gammaproteobacteria</taxon>
        <taxon>Enterobacterales</taxon>
        <taxon>Morganellaceae</taxon>
        <taxon>Xenorhabdus</taxon>
    </lineage>
</organism>
<dbReference type="Proteomes" id="UP000194204">
    <property type="component" value="Unassembled WGS sequence"/>
</dbReference>
<name>A0A1Y2SAF8_9GAMM</name>
<sequence length="40" mass="4352">MAQGIKQIAVCLPEILEDANLKVLDSHVNELEKGESTMAL</sequence>